<evidence type="ECO:0000256" key="1">
    <source>
        <dbReference type="SAM" id="SignalP"/>
    </source>
</evidence>
<gene>
    <name evidence="2" type="ORF">AURANDRAFT_65291</name>
</gene>
<protein>
    <recommendedName>
        <fullName evidence="4">Glutaredoxin domain-containing protein</fullName>
    </recommendedName>
</protein>
<dbReference type="OrthoDB" id="199576at2759"/>
<keyword evidence="3" id="KW-1185">Reference proteome</keyword>
<dbReference type="KEGG" id="aaf:AURANDRAFT_65291"/>
<dbReference type="GeneID" id="20225261"/>
<evidence type="ECO:0000313" key="2">
    <source>
        <dbReference type="EMBL" id="EGB06884.1"/>
    </source>
</evidence>
<feature type="chain" id="PRO_5003260959" description="Glutaredoxin domain-containing protein" evidence="1">
    <location>
        <begin position="21"/>
        <end position="171"/>
    </location>
</feature>
<accession>F0YDQ9</accession>
<dbReference type="AlphaFoldDB" id="F0YDQ9"/>
<name>F0YDQ9_AURAN</name>
<dbReference type="EMBL" id="GL833133">
    <property type="protein sequence ID" value="EGB06884.1"/>
    <property type="molecule type" value="Genomic_DNA"/>
</dbReference>
<proteinExistence type="predicted"/>
<dbReference type="RefSeq" id="XP_009038627.1">
    <property type="nucleotide sequence ID" value="XM_009040379.1"/>
</dbReference>
<feature type="signal peptide" evidence="1">
    <location>
        <begin position="1"/>
        <end position="20"/>
    </location>
</feature>
<dbReference type="InParanoid" id="F0YDQ9"/>
<sequence>MARRSFGVVAAALLVAQACGLVARTLPRAAPARRTAARAAPTAFFQQFLPNPEADAALDGFVSGSKAVLFSDGSAASQSAIEALKVSKTTKYTEVRLDQQPESGALVGSLKRRIGVSPPALIVNGAVFDAKRIDYLVKQDMMLPVFRAAGTSGEIRLPFQDLRFYLAKTIN</sequence>
<dbReference type="PROSITE" id="PS51257">
    <property type="entry name" value="PROKAR_LIPOPROTEIN"/>
    <property type="match status" value="1"/>
</dbReference>
<evidence type="ECO:0008006" key="4">
    <source>
        <dbReference type="Google" id="ProtNLM"/>
    </source>
</evidence>
<reference evidence="2 3" key="1">
    <citation type="journal article" date="2011" name="Proc. Natl. Acad. Sci. U.S.A.">
        <title>Niche of harmful alga Aureococcus anophagefferens revealed through ecogenomics.</title>
        <authorList>
            <person name="Gobler C.J."/>
            <person name="Berry D.L."/>
            <person name="Dyhrman S.T."/>
            <person name="Wilhelm S.W."/>
            <person name="Salamov A."/>
            <person name="Lobanov A.V."/>
            <person name="Zhang Y."/>
            <person name="Collier J.L."/>
            <person name="Wurch L.L."/>
            <person name="Kustka A.B."/>
            <person name="Dill B.D."/>
            <person name="Shah M."/>
            <person name="VerBerkmoes N.C."/>
            <person name="Kuo A."/>
            <person name="Terry A."/>
            <person name="Pangilinan J."/>
            <person name="Lindquist E.A."/>
            <person name="Lucas S."/>
            <person name="Paulsen I.T."/>
            <person name="Hattenrath-Lehmann T.K."/>
            <person name="Talmage S.C."/>
            <person name="Walker E.A."/>
            <person name="Koch F."/>
            <person name="Burson A.M."/>
            <person name="Marcoval M.A."/>
            <person name="Tang Y.Z."/>
            <person name="Lecleir G.R."/>
            <person name="Coyne K.J."/>
            <person name="Berg G.M."/>
            <person name="Bertrand E.M."/>
            <person name="Saito M.A."/>
            <person name="Gladyshev V.N."/>
            <person name="Grigoriev I.V."/>
        </authorList>
    </citation>
    <scope>NUCLEOTIDE SEQUENCE [LARGE SCALE GENOMIC DNA]</scope>
    <source>
        <strain evidence="3">CCMP 1984</strain>
    </source>
</reference>
<evidence type="ECO:0000313" key="3">
    <source>
        <dbReference type="Proteomes" id="UP000002729"/>
    </source>
</evidence>
<organism evidence="3">
    <name type="scientific">Aureococcus anophagefferens</name>
    <name type="common">Harmful bloom alga</name>
    <dbReference type="NCBI Taxonomy" id="44056"/>
    <lineage>
        <taxon>Eukaryota</taxon>
        <taxon>Sar</taxon>
        <taxon>Stramenopiles</taxon>
        <taxon>Ochrophyta</taxon>
        <taxon>Pelagophyceae</taxon>
        <taxon>Pelagomonadales</taxon>
        <taxon>Pelagomonadaceae</taxon>
        <taxon>Aureococcus</taxon>
    </lineage>
</organism>
<dbReference type="Proteomes" id="UP000002729">
    <property type="component" value="Unassembled WGS sequence"/>
</dbReference>
<keyword evidence="1" id="KW-0732">Signal</keyword>